<organism evidence="1">
    <name type="scientific">Arundo donax</name>
    <name type="common">Giant reed</name>
    <name type="synonym">Donax arundinaceus</name>
    <dbReference type="NCBI Taxonomy" id="35708"/>
    <lineage>
        <taxon>Eukaryota</taxon>
        <taxon>Viridiplantae</taxon>
        <taxon>Streptophyta</taxon>
        <taxon>Embryophyta</taxon>
        <taxon>Tracheophyta</taxon>
        <taxon>Spermatophyta</taxon>
        <taxon>Magnoliopsida</taxon>
        <taxon>Liliopsida</taxon>
        <taxon>Poales</taxon>
        <taxon>Poaceae</taxon>
        <taxon>PACMAD clade</taxon>
        <taxon>Arundinoideae</taxon>
        <taxon>Arundineae</taxon>
        <taxon>Arundo</taxon>
    </lineage>
</organism>
<evidence type="ECO:0000313" key="1">
    <source>
        <dbReference type="EMBL" id="JAE24923.1"/>
    </source>
</evidence>
<sequence>MAVHPPHAVCAWTAAPGTHSLCLCCASLVKYSLPPKIYKGSGIEAIFRTASELSRSKWLNQCFMGAPTLRVCCSTPTDWQE</sequence>
<dbReference type="EMBL" id="GBRH01172973">
    <property type="protein sequence ID" value="JAE24923.1"/>
    <property type="molecule type" value="Transcribed_RNA"/>
</dbReference>
<name>A0A0A9GWF7_ARUDO</name>
<proteinExistence type="predicted"/>
<accession>A0A0A9GWF7</accession>
<reference evidence="1" key="2">
    <citation type="journal article" date="2015" name="Data Brief">
        <title>Shoot transcriptome of the giant reed, Arundo donax.</title>
        <authorList>
            <person name="Barrero R.A."/>
            <person name="Guerrero F.D."/>
            <person name="Moolhuijzen P."/>
            <person name="Goolsby J.A."/>
            <person name="Tidwell J."/>
            <person name="Bellgard S.E."/>
            <person name="Bellgard M.I."/>
        </authorList>
    </citation>
    <scope>NUCLEOTIDE SEQUENCE</scope>
    <source>
        <tissue evidence="1">Shoot tissue taken approximately 20 cm above the soil surface</tissue>
    </source>
</reference>
<reference evidence="1" key="1">
    <citation type="submission" date="2014-09" db="EMBL/GenBank/DDBJ databases">
        <authorList>
            <person name="Magalhaes I.L.F."/>
            <person name="Oliveira U."/>
            <person name="Santos F.R."/>
            <person name="Vidigal T.H.D.A."/>
            <person name="Brescovit A.D."/>
            <person name="Santos A.J."/>
        </authorList>
    </citation>
    <scope>NUCLEOTIDE SEQUENCE</scope>
    <source>
        <tissue evidence="1">Shoot tissue taken approximately 20 cm above the soil surface</tissue>
    </source>
</reference>
<protein>
    <submittedName>
        <fullName evidence="1">Uncharacterized protein</fullName>
    </submittedName>
</protein>
<dbReference type="AlphaFoldDB" id="A0A0A9GWF7"/>